<keyword evidence="2" id="KW-1185">Reference proteome</keyword>
<proteinExistence type="predicted"/>
<sequence>MTDQIRVYAGECTAEYDGPVDRTACGHVVALVKPDDTVLVHDRGGYSPAVWLTRATSVDIDHDGQPRITAVDGDQRLTVRFHHLDERGAYSVGIAGIPVGPSDTADRMGRYVRRRDSVVDVTTGDRYAIDRVATVLDRSCTCGLPLIRIDSTGVRCLDPRCGRSG</sequence>
<evidence type="ECO:0000313" key="2">
    <source>
        <dbReference type="Proteomes" id="UP000831768"/>
    </source>
</evidence>
<dbReference type="GeneID" id="71927974"/>
<dbReference type="AlphaFoldDB" id="A0A8U0A0F6"/>
<keyword evidence="1" id="KW-0255">Endonuclease</keyword>
<dbReference type="Gene3D" id="2.70.180.20">
    <property type="match status" value="1"/>
</dbReference>
<protein>
    <submittedName>
        <fullName evidence="1">Endonuclease NucS</fullName>
    </submittedName>
</protein>
<dbReference type="GO" id="GO:0004519">
    <property type="term" value="F:endonuclease activity"/>
    <property type="evidence" value="ECO:0007669"/>
    <property type="project" value="UniProtKB-KW"/>
</dbReference>
<evidence type="ECO:0000313" key="1">
    <source>
        <dbReference type="EMBL" id="UPM41908.1"/>
    </source>
</evidence>
<organism evidence="1 2">
    <name type="scientific">Halocatena salina</name>
    <dbReference type="NCBI Taxonomy" id="2934340"/>
    <lineage>
        <taxon>Archaea</taxon>
        <taxon>Methanobacteriati</taxon>
        <taxon>Methanobacteriota</taxon>
        <taxon>Stenosarchaea group</taxon>
        <taxon>Halobacteria</taxon>
        <taxon>Halobacteriales</taxon>
        <taxon>Natronomonadaceae</taxon>
        <taxon>Halocatena</taxon>
    </lineage>
</organism>
<keyword evidence="1" id="KW-0378">Hydrolase</keyword>
<dbReference type="EMBL" id="CP096019">
    <property type="protein sequence ID" value="UPM41908.1"/>
    <property type="molecule type" value="Genomic_DNA"/>
</dbReference>
<gene>
    <name evidence="1" type="ORF">MW046_07965</name>
</gene>
<accession>A0A8U0A0F6</accession>
<name>A0A8U0A0F6_9EURY</name>
<reference evidence="1" key="1">
    <citation type="submission" date="2022-04" db="EMBL/GenBank/DDBJ databases">
        <title>Halocatena sp. nov., isolated from a salt lake.</title>
        <authorList>
            <person name="Cui H.-L."/>
        </authorList>
    </citation>
    <scope>NUCLEOTIDE SEQUENCE</scope>
    <source>
        <strain evidence="1">AD-1</strain>
    </source>
</reference>
<keyword evidence="1" id="KW-0540">Nuclease</keyword>
<dbReference type="KEGG" id="haad:MW046_07965"/>
<dbReference type="RefSeq" id="WP_247992587.1">
    <property type="nucleotide sequence ID" value="NZ_CP096019.1"/>
</dbReference>
<dbReference type="InterPro" id="IPR049173">
    <property type="entry name" value="NucS_N_sf"/>
</dbReference>
<dbReference type="Proteomes" id="UP000831768">
    <property type="component" value="Chromosome"/>
</dbReference>